<proteinExistence type="predicted"/>
<gene>
    <name evidence="2" type="ORF">AIOL_000907</name>
</gene>
<reference evidence="2 3" key="1">
    <citation type="submission" date="2015-06" db="EMBL/GenBank/DDBJ databases">
        <title>Draft genome sequence of an Alphaproteobacteria species associated to the Mediterranean sponge Oscarella lobularis.</title>
        <authorList>
            <person name="Jourda C."/>
            <person name="Santini S."/>
            <person name="Claverie J.-M."/>
        </authorList>
    </citation>
    <scope>NUCLEOTIDE SEQUENCE [LARGE SCALE GENOMIC DNA]</scope>
    <source>
        <strain evidence="2">IGS</strain>
    </source>
</reference>
<sequence length="51" mass="5312">MVKDGLLMKEVANLLGVTEGAVKQRLKSAKSKLGAKTGTHAATRATTFGLI</sequence>
<accession>A0A0J9ED58</accession>
<feature type="domain" description="HTH luxR-type" evidence="1">
    <location>
        <begin position="1"/>
        <end position="49"/>
    </location>
</feature>
<dbReference type="InterPro" id="IPR016032">
    <property type="entry name" value="Sig_transdc_resp-reg_C-effctor"/>
</dbReference>
<protein>
    <recommendedName>
        <fullName evidence="1">HTH luxR-type domain-containing protein</fullName>
    </recommendedName>
</protein>
<dbReference type="EMBL" id="LFTY01000001">
    <property type="protein sequence ID" value="KMW60742.1"/>
    <property type="molecule type" value="Genomic_DNA"/>
</dbReference>
<evidence type="ECO:0000313" key="3">
    <source>
        <dbReference type="Proteomes" id="UP000037178"/>
    </source>
</evidence>
<keyword evidence="3" id="KW-1185">Reference proteome</keyword>
<dbReference type="SMART" id="SM00421">
    <property type="entry name" value="HTH_LUXR"/>
    <property type="match status" value="1"/>
</dbReference>
<name>A0A0J9ED58_9RHOB</name>
<evidence type="ECO:0000259" key="1">
    <source>
        <dbReference type="PROSITE" id="PS50043"/>
    </source>
</evidence>
<evidence type="ECO:0000313" key="2">
    <source>
        <dbReference type="EMBL" id="KMW60742.1"/>
    </source>
</evidence>
<dbReference type="PROSITE" id="PS50043">
    <property type="entry name" value="HTH_LUXR_2"/>
    <property type="match status" value="1"/>
</dbReference>
<dbReference type="PATRIC" id="fig|1675527.3.peg.967"/>
<dbReference type="AlphaFoldDB" id="A0A0J9ED58"/>
<dbReference type="STRING" id="1675527.AIOL_000907"/>
<dbReference type="InterPro" id="IPR000792">
    <property type="entry name" value="Tscrpt_reg_LuxR_C"/>
</dbReference>
<dbReference type="Proteomes" id="UP000037178">
    <property type="component" value="Unassembled WGS sequence"/>
</dbReference>
<comment type="caution">
    <text evidence="2">The sequence shown here is derived from an EMBL/GenBank/DDBJ whole genome shotgun (WGS) entry which is preliminary data.</text>
</comment>
<dbReference type="Gene3D" id="1.10.10.10">
    <property type="entry name" value="Winged helix-like DNA-binding domain superfamily/Winged helix DNA-binding domain"/>
    <property type="match status" value="1"/>
</dbReference>
<dbReference type="SUPFAM" id="SSF46894">
    <property type="entry name" value="C-terminal effector domain of the bipartite response regulators"/>
    <property type="match status" value="1"/>
</dbReference>
<dbReference type="GO" id="GO:0006355">
    <property type="term" value="P:regulation of DNA-templated transcription"/>
    <property type="evidence" value="ECO:0007669"/>
    <property type="project" value="InterPro"/>
</dbReference>
<dbReference type="GO" id="GO:0003677">
    <property type="term" value="F:DNA binding"/>
    <property type="evidence" value="ECO:0007669"/>
    <property type="project" value="InterPro"/>
</dbReference>
<organism evidence="2 3">
    <name type="scientific">Candidatus Rhodobacter oscarellae</name>
    <dbReference type="NCBI Taxonomy" id="1675527"/>
    <lineage>
        <taxon>Bacteria</taxon>
        <taxon>Pseudomonadati</taxon>
        <taxon>Pseudomonadota</taxon>
        <taxon>Alphaproteobacteria</taxon>
        <taxon>Rhodobacterales</taxon>
        <taxon>Rhodobacter group</taxon>
        <taxon>Rhodobacter</taxon>
    </lineage>
</organism>
<dbReference type="InterPro" id="IPR036388">
    <property type="entry name" value="WH-like_DNA-bd_sf"/>
</dbReference>